<dbReference type="HOGENOM" id="CLU_000022_35_8_11"/>
<feature type="region of interest" description="C-terminal hotdog fold" evidence="5">
    <location>
        <begin position="2009"/>
        <end position="2146"/>
    </location>
</feature>
<dbReference type="PROSITE" id="PS00012">
    <property type="entry name" value="PHOSPHOPANTETHEINE"/>
    <property type="match status" value="1"/>
</dbReference>
<evidence type="ECO:0000256" key="2">
    <source>
        <dbReference type="ARBA" id="ARBA00022553"/>
    </source>
</evidence>
<evidence type="ECO:0000313" key="11">
    <source>
        <dbReference type="Proteomes" id="UP000019150"/>
    </source>
</evidence>
<feature type="region of interest" description="Disordered" evidence="6">
    <location>
        <begin position="889"/>
        <end position="919"/>
    </location>
</feature>
<dbReference type="Gene3D" id="3.30.70.3290">
    <property type="match status" value="2"/>
</dbReference>
<dbReference type="Gene3D" id="1.10.1200.10">
    <property type="entry name" value="ACP-like"/>
    <property type="match status" value="2"/>
</dbReference>
<feature type="domain" description="Carrier" evidence="7">
    <location>
        <begin position="918"/>
        <end position="996"/>
    </location>
</feature>
<dbReference type="Pfam" id="PF00109">
    <property type="entry name" value="ketoacyl-synt"/>
    <property type="match status" value="2"/>
</dbReference>
<feature type="domain" description="Ketosynthase family 3 (KS3)" evidence="8">
    <location>
        <begin position="28"/>
        <end position="430"/>
    </location>
</feature>
<dbReference type="InterPro" id="IPR057326">
    <property type="entry name" value="KR_dom"/>
</dbReference>
<dbReference type="PROSITE" id="PS50075">
    <property type="entry name" value="CARRIER"/>
    <property type="match status" value="2"/>
</dbReference>
<keyword evidence="2" id="KW-0597">Phosphoprotein</keyword>
<dbReference type="InterPro" id="IPR014031">
    <property type="entry name" value="Ketoacyl_synth_C"/>
</dbReference>
<dbReference type="InterPro" id="IPR049551">
    <property type="entry name" value="PKS_DH_C"/>
</dbReference>
<evidence type="ECO:0000256" key="1">
    <source>
        <dbReference type="ARBA" id="ARBA00022450"/>
    </source>
</evidence>
<name>W5TBH9_9NOCA</name>
<gene>
    <name evidence="10" type="ORF">NONO_c15270</name>
</gene>
<dbReference type="KEGG" id="nno:NONO_c15270"/>
<dbReference type="PROSITE" id="PS52004">
    <property type="entry name" value="KS3_2"/>
    <property type="match status" value="2"/>
</dbReference>
<dbReference type="eggNOG" id="COG3321">
    <property type="taxonomic scope" value="Bacteria"/>
</dbReference>
<evidence type="ECO:0000256" key="6">
    <source>
        <dbReference type="SAM" id="MobiDB-lite"/>
    </source>
</evidence>
<dbReference type="Proteomes" id="UP000019150">
    <property type="component" value="Chromosome"/>
</dbReference>
<dbReference type="SUPFAM" id="SSF51735">
    <property type="entry name" value="NAD(P)-binding Rossmann-fold domains"/>
    <property type="match status" value="2"/>
</dbReference>
<keyword evidence="4" id="KW-0012">Acyltransferase</keyword>
<dbReference type="InterPro" id="IPR001227">
    <property type="entry name" value="Ac_transferase_dom_sf"/>
</dbReference>
<evidence type="ECO:0000256" key="5">
    <source>
        <dbReference type="PROSITE-ProRule" id="PRU01363"/>
    </source>
</evidence>
<organism evidence="10 11">
    <name type="scientific">Nocardia nova SH22a</name>
    <dbReference type="NCBI Taxonomy" id="1415166"/>
    <lineage>
        <taxon>Bacteria</taxon>
        <taxon>Bacillati</taxon>
        <taxon>Actinomycetota</taxon>
        <taxon>Actinomycetes</taxon>
        <taxon>Mycobacteriales</taxon>
        <taxon>Nocardiaceae</taxon>
        <taxon>Nocardia</taxon>
    </lineage>
</organism>
<dbReference type="SMART" id="SM00823">
    <property type="entry name" value="PKS_PP"/>
    <property type="match status" value="2"/>
</dbReference>
<dbReference type="InterPro" id="IPR016035">
    <property type="entry name" value="Acyl_Trfase/lysoPLipase"/>
</dbReference>
<dbReference type="PROSITE" id="PS00606">
    <property type="entry name" value="KS3_1"/>
    <property type="match status" value="1"/>
</dbReference>
<dbReference type="InterPro" id="IPR036291">
    <property type="entry name" value="NAD(P)-bd_dom_sf"/>
</dbReference>
<dbReference type="Pfam" id="PF00550">
    <property type="entry name" value="PP-binding"/>
    <property type="match status" value="2"/>
</dbReference>
<dbReference type="InterPro" id="IPR049900">
    <property type="entry name" value="PKS_mFAS_DH"/>
</dbReference>
<feature type="region of interest" description="Disordered" evidence="6">
    <location>
        <begin position="1"/>
        <end position="25"/>
    </location>
</feature>
<dbReference type="STRING" id="1415166.NONO_c15270"/>
<sequence length="2759" mass="285944">MSFPATLIGMTAERRTHEPSSAGAGGRDRAVAIVGMAVRLPGADGLAQFWQLLARGGDAVTVSDRHRRPGGYLRDVTGMDTGFFAVSAAEAAAMDPQQRLLLELAWEAVEDSRTSPHDRRGTSAGVYIGAMHGDYEILSQTAPASRHTLTGLNRGMLANRISHVLGLRGPSLTVDAGQASSLVAVHLAVQSIRRGECETALAGGVNLVLSEDETLIAERFGALSRTHACHPFDERADGYVRGEGGALIALKPLAAVAAGDRIYAVIHGSAVNNDGATGTTLTTPSADAQAEVLRAALADAGVEAHRVGYVEMHGTGTPVGDPIEATALGRVYGTAPGRADALRVGSVKSNIGHLEGAAGIAGLVKAALTVHRGEIPATRNHERPNPRIELAELGLRVVTRHTPWHGADPVVAGVSSFGMGGANCHLVLSAPGPVPPVDAPSRPPGDGLVPFVLSGASPAALRERAAHLGEFVTDDTDLDALAYSLHATRARHDHRAVILGHDRAELAGGLAAVATGSVVPQVVSGRRTRTDRGEGGGLAFVFPGQGAQKPAMARALYRTLPGFAEQLDAVVAHFTPHLDLDLRQLLIEEDEASAELLGRTRYTQPALFAVEYALYRVVRELGIRADFLIGHSIGELVAATASGAFTPEDAARLVAERGRLMQAAPGGGTMIAIAVSESEIRDYRDSTGAAFDIAAVNHRRAIVVSGEATAVAAVEAEFAGRGHRTTRLAVSHAFHSAHMDPVLGEFRDVVADIAVHRLGTPVVSNATGLLLTDAQLDNPDYLTTQLRGTVRFGAGIETLLEHGVTTFLELGPGAGLSSMIRSAPGIDAGGRTIAAVPALRDGTVDADGLVRVLAELECAGVTVGWERLVPSRRRIDLPTYPFQRTPHWLTGTKRAAPETEPEPALPSEDGSGIHPASGEVADPAHAVVTALTRALGSATLGDDELRSAFTTLGMDSLGSVQFRDVVAELTGLTLPASLVYDHPTPRAVIDHIGALLGSRSLRDAPKQAGTQSVTDGDEVVIVAAAGRWPGGLDTPEEFWDALLSGREVTGAFPGDRGWDLDGRASESDPVRRGGFLYDAADFDAAFFGIGPREAEAMDPQQRLLLESTWTCLQRAGVAPSTLRGSRTGVYIGAVQQEYGPRMHEAATGSAGYLLTGTTNSVISGRLAYHFGFTGPAVTVDTACSSSLVALHLAVRGLRSGDCDLAVVGGVCVMATPGMFTEFARQGGLAADGHCKPFADAADGTVWAEAVATLLVERRSDAIRAGHRILAVVRGSAINSDGASNGLTAPNGSAQQRVITAALADARLSPADIDVVEAHGTGTALGDPIEARALGAVYGSAHGADDPVLIGSAKSTVGHTQAAAGVTGVIKLIGALGSATLPPTANVTTPSSLIDWSAANLRVPAAGPVPWPETGRPRTAAVSSFGISGTNAHVILRAPEPTAPHELPEFAAPLVFSARSAAALRAQAAALATAIDAADVAAAAGESHRVDEGFAHRAVVRPSTDIRGALAAVAAGAPHPDAAVAGPPDRVGPRAYIFSGQGSQRVGMGARLAAAVPGFAAELSRVLAHLDPHLPVPLATVIADESGLVHRTRYTQPAIFAVEVALYRWLETIAPAPEFVAGHSVGELAAAHVAGVLDLDDACRLVTARAGLMDDIGADGAMAALAATETEVSEALRGCGGVDIAAVNGPRATVISGDRAAVEALAATFRSNGRKVQLLNVSHAFHSGHMDAMVDEFRRVAGTVRVREPRIPLVSGLTGGRIESAADLGAEHWARHARQAVRFADVIGTLYDAGVRTFLEVGPDAVLLPMITAALPEPVAVAPTLTRRTDETMSAARALEALYLDGATVAWPALLGTRPVDTAPLPGYAFTRTRFWSAPGGADRRHPFLGPVARSADGGLLLTGTISLDSAPWLAGHAIGDAVVFPGTGLLDLALFAAARAGRDEIAELDLTVPMVLGESDRLVEVSVGAETGEVTIRSRTPGTEWVTHATGRLGHDDAGADPATGELAVPYSDPEELYRRLAADGYRYGPAFRNLRGFDGAASGSVRMRLELDRTIAAAGHRVHPALLDSALHPLVIALSADAGGPVLPAQFRGVRIGASPTGPVVAEAARAGQYGAALRLDAGDGRVLVEIAAVTFLPATLPTASGEELPGRLVWHPGVPAGAAPSGDVVVLGGAEGEFATPEALRAAVRGGRDIPDLVLALPVSGRSDDIADATHAVVAETITVLRDWVSDDTLAETPLAVVVERPGDDALAAVPGQAVAGLVRSAQHEWPGRFRLVETDTLAAPGRIAATAESTTGPEIVLRDNHIQQPSVEAIAVAEEPRTAALSGTVLVTGASGALAGVVCRHLVTERGVTRLLLVSRGEVAVDTVAGLRELGAHVDTAACDIAVAEQVRELIGGIDPGAPLSAVFHLAGVLDDAALLNIAPERIADVLRPKVDGAWNLHRYTEALPEVGAFVLFSSMVATTGNPGQSAYGAANAFLDGLARARHHAGLPATAVGWGFWEDVDGMGATLTGAELARLRRSGVGSLTPAQAVRYLDAVLDSGEPHVLATPAWPATIRARSVRAAAVSSSPGARVRTEPVRTENRWAAMTSDERGRAVTELVRDAVAQSLGYSSGTEIEAGRGFLEMGVDSLAAVELRNQLSRACGVRLSATALLDYPTVDRLAAHATALLDEQFGGAEASGAVDIAALIADLGRVQQDSAELDDRRRELLLTQLRRLSAPAGDPAAADRDPRAATDDELFDLIDNELGWSRDEAS</sequence>
<evidence type="ECO:0000313" key="10">
    <source>
        <dbReference type="EMBL" id="AHH16328.1"/>
    </source>
</evidence>
<dbReference type="PATRIC" id="fig|1415166.3.peg.1551"/>
<dbReference type="InterPro" id="IPR013968">
    <property type="entry name" value="PKS_KR"/>
</dbReference>
<proteinExistence type="predicted"/>
<feature type="domain" description="PKS/mFAS DH" evidence="9">
    <location>
        <begin position="1885"/>
        <end position="2146"/>
    </location>
</feature>
<dbReference type="SMART" id="SM00825">
    <property type="entry name" value="PKS_KS"/>
    <property type="match status" value="2"/>
</dbReference>
<keyword evidence="3" id="KW-0808">Transferase</keyword>
<dbReference type="Pfam" id="PF08659">
    <property type="entry name" value="KR"/>
    <property type="match status" value="1"/>
</dbReference>
<dbReference type="CDD" id="cd00833">
    <property type="entry name" value="PKS"/>
    <property type="match status" value="2"/>
</dbReference>
<keyword evidence="11" id="KW-1185">Reference proteome</keyword>
<dbReference type="GO" id="GO:0006633">
    <property type="term" value="P:fatty acid biosynthetic process"/>
    <property type="evidence" value="ECO:0007669"/>
    <property type="project" value="InterPro"/>
</dbReference>
<dbReference type="Gene3D" id="3.40.47.10">
    <property type="match status" value="2"/>
</dbReference>
<dbReference type="InterPro" id="IPR016039">
    <property type="entry name" value="Thiolase-like"/>
</dbReference>
<evidence type="ECO:0000256" key="4">
    <source>
        <dbReference type="ARBA" id="ARBA00023315"/>
    </source>
</evidence>
<dbReference type="PANTHER" id="PTHR43775">
    <property type="entry name" value="FATTY ACID SYNTHASE"/>
    <property type="match status" value="1"/>
</dbReference>
<dbReference type="SUPFAM" id="SSF52151">
    <property type="entry name" value="FabD/lysophospholipase-like"/>
    <property type="match status" value="2"/>
</dbReference>
<dbReference type="Pfam" id="PF02801">
    <property type="entry name" value="Ketoacyl-synt_C"/>
    <property type="match status" value="2"/>
</dbReference>
<dbReference type="InterPro" id="IPR020841">
    <property type="entry name" value="PKS_Beta-ketoAc_synthase_dom"/>
</dbReference>
<evidence type="ECO:0000259" key="8">
    <source>
        <dbReference type="PROSITE" id="PS52004"/>
    </source>
</evidence>
<dbReference type="InterPro" id="IPR042104">
    <property type="entry name" value="PKS_dehydratase_sf"/>
</dbReference>
<dbReference type="InterPro" id="IPR009081">
    <property type="entry name" value="PP-bd_ACP"/>
</dbReference>
<dbReference type="GO" id="GO:0004312">
    <property type="term" value="F:fatty acid synthase activity"/>
    <property type="evidence" value="ECO:0007669"/>
    <property type="project" value="TreeGrafter"/>
</dbReference>
<dbReference type="Gene3D" id="3.40.366.10">
    <property type="entry name" value="Malonyl-Coenzyme A Acyl Carrier Protein, domain 2"/>
    <property type="match status" value="2"/>
</dbReference>
<dbReference type="InterPro" id="IPR032821">
    <property type="entry name" value="PKS_assoc"/>
</dbReference>
<dbReference type="SMART" id="SM01294">
    <property type="entry name" value="PKS_PP_betabranch"/>
    <property type="match status" value="1"/>
</dbReference>
<dbReference type="SMART" id="SM00822">
    <property type="entry name" value="PKS_KR"/>
    <property type="match status" value="1"/>
</dbReference>
<dbReference type="EMBL" id="CP006850">
    <property type="protein sequence ID" value="AHH16328.1"/>
    <property type="molecule type" value="Genomic_DNA"/>
</dbReference>
<dbReference type="SMART" id="SM00827">
    <property type="entry name" value="PKS_AT"/>
    <property type="match status" value="2"/>
</dbReference>
<dbReference type="Pfam" id="PF21089">
    <property type="entry name" value="PKS_DH_N"/>
    <property type="match status" value="1"/>
</dbReference>
<dbReference type="Gene3D" id="3.10.129.110">
    <property type="entry name" value="Polyketide synthase dehydratase"/>
    <property type="match status" value="1"/>
</dbReference>
<dbReference type="InterPro" id="IPR018201">
    <property type="entry name" value="Ketoacyl_synth_AS"/>
</dbReference>
<dbReference type="InterPro" id="IPR016036">
    <property type="entry name" value="Malonyl_transacylase_ACP-bd"/>
</dbReference>
<keyword evidence="1" id="KW-0596">Phosphopantetheine</keyword>
<evidence type="ECO:0000259" key="9">
    <source>
        <dbReference type="PROSITE" id="PS52019"/>
    </source>
</evidence>
<dbReference type="InterPro" id="IPR020806">
    <property type="entry name" value="PKS_PP-bd"/>
</dbReference>
<dbReference type="InterPro" id="IPR014043">
    <property type="entry name" value="Acyl_transferase_dom"/>
</dbReference>
<dbReference type="Pfam" id="PF16197">
    <property type="entry name" value="KAsynt_C_assoc"/>
    <property type="match status" value="2"/>
</dbReference>
<dbReference type="Gene3D" id="3.40.50.720">
    <property type="entry name" value="NAD(P)-binding Rossmann-like Domain"/>
    <property type="match status" value="1"/>
</dbReference>
<feature type="active site" description="Proton acceptor; for dehydratase activity" evidence="5">
    <location>
        <position position="1916"/>
    </location>
</feature>
<dbReference type="FunFam" id="3.40.47.10:FF:000019">
    <property type="entry name" value="Polyketide synthase type I"/>
    <property type="match status" value="1"/>
</dbReference>
<dbReference type="Pfam" id="PF00698">
    <property type="entry name" value="Acyl_transf_1"/>
    <property type="match status" value="2"/>
</dbReference>
<dbReference type="SUPFAM" id="SSF47336">
    <property type="entry name" value="ACP-like"/>
    <property type="match status" value="2"/>
</dbReference>
<dbReference type="Pfam" id="PF14765">
    <property type="entry name" value="PS-DH"/>
    <property type="match status" value="1"/>
</dbReference>
<dbReference type="InterPro" id="IPR049552">
    <property type="entry name" value="PKS_DH_N"/>
</dbReference>
<feature type="domain" description="Carrier" evidence="7">
    <location>
        <begin position="2599"/>
        <end position="2674"/>
    </location>
</feature>
<feature type="active site" description="Proton donor; for dehydratase activity" evidence="5">
    <location>
        <position position="2069"/>
    </location>
</feature>
<dbReference type="SUPFAM" id="SSF55048">
    <property type="entry name" value="Probable ACP-binding domain of malonyl-CoA ACP transacylase"/>
    <property type="match status" value="2"/>
</dbReference>
<dbReference type="SUPFAM" id="SSF53901">
    <property type="entry name" value="Thiolase-like"/>
    <property type="match status" value="2"/>
</dbReference>
<evidence type="ECO:0000259" key="7">
    <source>
        <dbReference type="PROSITE" id="PS50075"/>
    </source>
</evidence>
<dbReference type="SMART" id="SM00826">
    <property type="entry name" value="PKS_DH"/>
    <property type="match status" value="1"/>
</dbReference>
<dbReference type="PROSITE" id="PS52019">
    <property type="entry name" value="PKS_MFAS_DH"/>
    <property type="match status" value="1"/>
</dbReference>
<dbReference type="CDD" id="cd08956">
    <property type="entry name" value="KR_3_FAS_SDR_x"/>
    <property type="match status" value="1"/>
</dbReference>
<dbReference type="GO" id="GO:0031177">
    <property type="term" value="F:phosphopantetheine binding"/>
    <property type="evidence" value="ECO:0007669"/>
    <property type="project" value="InterPro"/>
</dbReference>
<feature type="region of interest" description="N-terminal hotdog fold" evidence="5">
    <location>
        <begin position="1885"/>
        <end position="2000"/>
    </location>
</feature>
<dbReference type="InterPro" id="IPR050091">
    <property type="entry name" value="PKS_NRPS_Biosynth_Enz"/>
</dbReference>
<accession>W5TBH9</accession>
<evidence type="ECO:0000256" key="3">
    <source>
        <dbReference type="ARBA" id="ARBA00022679"/>
    </source>
</evidence>
<protein>
    <submittedName>
        <fullName evidence="10">Polyketide synthase</fullName>
    </submittedName>
</protein>
<dbReference type="GO" id="GO:0004315">
    <property type="term" value="F:3-oxoacyl-[acyl-carrier-protein] synthase activity"/>
    <property type="evidence" value="ECO:0007669"/>
    <property type="project" value="InterPro"/>
</dbReference>
<dbReference type="InterPro" id="IPR006162">
    <property type="entry name" value="Ppantetheine_attach_site"/>
</dbReference>
<feature type="domain" description="Ketosynthase family 3 (KS3)" evidence="8">
    <location>
        <begin position="1016"/>
        <end position="1437"/>
    </location>
</feature>
<dbReference type="InterPro" id="IPR020807">
    <property type="entry name" value="PKS_DH"/>
</dbReference>
<dbReference type="InterPro" id="IPR036736">
    <property type="entry name" value="ACP-like_sf"/>
</dbReference>
<dbReference type="InterPro" id="IPR014030">
    <property type="entry name" value="Ketoacyl_synth_N"/>
</dbReference>
<reference evidence="10 11" key="1">
    <citation type="journal article" date="2014" name="Appl. Environ. Microbiol.">
        <title>Insights into the Microbial Degradation of Rubber and Gutta-Percha by Analysis of the Complete Genome of Nocardia nova SH22a.</title>
        <authorList>
            <person name="Luo Q."/>
            <person name="Hiessl S."/>
            <person name="Poehlein A."/>
            <person name="Daniel R."/>
            <person name="Steinbuchel A."/>
        </authorList>
    </citation>
    <scope>NUCLEOTIDE SEQUENCE [LARGE SCALE GENOMIC DNA]</scope>
    <source>
        <strain evidence="10">SH22a</strain>
    </source>
</reference>
<dbReference type="PANTHER" id="PTHR43775:SF51">
    <property type="entry name" value="INACTIVE PHENOLPHTHIOCEROL SYNTHESIS POLYKETIDE SYNTHASE TYPE I PKS1-RELATED"/>
    <property type="match status" value="1"/>
</dbReference>